<feature type="transmembrane region" description="Helical" evidence="1">
    <location>
        <begin position="143"/>
        <end position="163"/>
    </location>
</feature>
<comment type="caution">
    <text evidence="2">The sequence shown here is derived from an EMBL/GenBank/DDBJ whole genome shotgun (WGS) entry which is preliminary data.</text>
</comment>
<dbReference type="EMBL" id="VWNA01000001">
    <property type="protein sequence ID" value="MQT12721.1"/>
    <property type="molecule type" value="Genomic_DNA"/>
</dbReference>
<keyword evidence="1" id="KW-1133">Transmembrane helix</keyword>
<keyword evidence="1" id="KW-0472">Membrane</keyword>
<protein>
    <submittedName>
        <fullName evidence="2">DUF1109 domain-containing protein</fullName>
    </submittedName>
</protein>
<feature type="transmembrane region" description="Helical" evidence="1">
    <location>
        <begin position="175"/>
        <end position="195"/>
    </location>
</feature>
<feature type="transmembrane region" description="Helical" evidence="1">
    <location>
        <begin position="77"/>
        <end position="96"/>
    </location>
</feature>
<accession>A0A6A7Y3P5</accession>
<proteinExistence type="predicted"/>
<dbReference type="InterPro" id="IPR009495">
    <property type="entry name" value="NrsF"/>
</dbReference>
<feature type="transmembrane region" description="Helical" evidence="1">
    <location>
        <begin position="108"/>
        <end position="131"/>
    </location>
</feature>
<name>A0A6A7Y3P5_9HYPH</name>
<evidence type="ECO:0000256" key="1">
    <source>
        <dbReference type="SAM" id="Phobius"/>
    </source>
</evidence>
<keyword evidence="3" id="KW-1185">Reference proteome</keyword>
<evidence type="ECO:0000313" key="2">
    <source>
        <dbReference type="EMBL" id="MQT12721.1"/>
    </source>
</evidence>
<organism evidence="2 3">
    <name type="scientific">Segnochrobactrum spirostomi</name>
    <dbReference type="NCBI Taxonomy" id="2608987"/>
    <lineage>
        <taxon>Bacteria</taxon>
        <taxon>Pseudomonadati</taxon>
        <taxon>Pseudomonadota</taxon>
        <taxon>Alphaproteobacteria</taxon>
        <taxon>Hyphomicrobiales</taxon>
        <taxon>Segnochrobactraceae</taxon>
        <taxon>Segnochrobactrum</taxon>
    </lineage>
</organism>
<evidence type="ECO:0000313" key="3">
    <source>
        <dbReference type="Proteomes" id="UP000332515"/>
    </source>
</evidence>
<dbReference type="Pfam" id="PF06532">
    <property type="entry name" value="NrsF"/>
    <property type="match status" value="1"/>
</dbReference>
<feature type="transmembrane region" description="Helical" evidence="1">
    <location>
        <begin position="207"/>
        <end position="228"/>
    </location>
</feature>
<keyword evidence="1" id="KW-0812">Transmembrane</keyword>
<dbReference type="Proteomes" id="UP000332515">
    <property type="component" value="Unassembled WGS sequence"/>
</dbReference>
<reference evidence="2 3" key="1">
    <citation type="submission" date="2019-09" db="EMBL/GenBank/DDBJ databases">
        <title>Segnochrobactrum spirostomi gen. nov., sp. nov., isolated from the ciliate Spirostomum cf. yagiui and description of a novel family, Segnochrobactraceae fam. nov. within the order Rhizobiales of the class Alphaproteobacteria.</title>
        <authorList>
            <person name="Akter S."/>
            <person name="Shazib S.U.A."/>
            <person name="Shin M.K."/>
        </authorList>
    </citation>
    <scope>NUCLEOTIDE SEQUENCE [LARGE SCALE GENOMIC DNA]</scope>
    <source>
        <strain evidence="2 3">Sp-1</strain>
    </source>
</reference>
<gene>
    <name evidence="2" type="ORF">F0357_08665</name>
</gene>
<dbReference type="RefSeq" id="WP_153479954.1">
    <property type="nucleotide sequence ID" value="NZ_VWNA01000001.1"/>
</dbReference>
<feature type="transmembrane region" description="Helical" evidence="1">
    <location>
        <begin position="47"/>
        <end position="71"/>
    </location>
</feature>
<dbReference type="AlphaFoldDB" id="A0A6A7Y3P5"/>
<sequence>MTRIPAIGRRPAKTDDSHAHDDLIAVLGDDLAPVRPLAPPMTRATRWLAAVAVATVAGAILLDVNILDGAFDGAPELVVTLIGSVLTTVLAALAAFELSMPDRHDRWAALPLPAAALWIGAGGLSCFQLWLVPDADGTVWADVWDCLILVVLFAAPLAALMLVMLKAAPPLRRCMAATVGGLAAAAAASTAVSLFRPFDGATTDLIVHFFVVLAVVVASGVYGALTVTQKKKSPPSKKSFAGV</sequence>